<feature type="region of interest" description="Disordered" evidence="1">
    <location>
        <begin position="196"/>
        <end position="257"/>
    </location>
</feature>
<feature type="non-terminal residue" evidence="2">
    <location>
        <position position="279"/>
    </location>
</feature>
<accession>A0A5C2RK80</accession>
<evidence type="ECO:0000313" key="2">
    <source>
        <dbReference type="EMBL" id="RPD52008.1"/>
    </source>
</evidence>
<proteinExistence type="predicted"/>
<dbReference type="AlphaFoldDB" id="A0A5C2RK80"/>
<organism evidence="2 3">
    <name type="scientific">Lentinus tigrinus ALCF2SS1-6</name>
    <dbReference type="NCBI Taxonomy" id="1328759"/>
    <lineage>
        <taxon>Eukaryota</taxon>
        <taxon>Fungi</taxon>
        <taxon>Dikarya</taxon>
        <taxon>Basidiomycota</taxon>
        <taxon>Agaricomycotina</taxon>
        <taxon>Agaricomycetes</taxon>
        <taxon>Polyporales</taxon>
        <taxon>Polyporaceae</taxon>
        <taxon>Lentinus</taxon>
    </lineage>
</organism>
<feature type="region of interest" description="Disordered" evidence="1">
    <location>
        <begin position="1"/>
        <end position="57"/>
    </location>
</feature>
<feature type="compositionally biased region" description="Polar residues" evidence="1">
    <location>
        <begin position="45"/>
        <end position="54"/>
    </location>
</feature>
<gene>
    <name evidence="2" type="ORF">L227DRAFT_568887</name>
</gene>
<feature type="compositionally biased region" description="Basic residues" evidence="1">
    <location>
        <begin position="1"/>
        <end position="14"/>
    </location>
</feature>
<keyword evidence="3" id="KW-1185">Reference proteome</keyword>
<dbReference type="EMBL" id="ML122535">
    <property type="protein sequence ID" value="RPD52008.1"/>
    <property type="molecule type" value="Genomic_DNA"/>
</dbReference>
<dbReference type="STRING" id="1328759.A0A5C2RK80"/>
<evidence type="ECO:0000256" key="1">
    <source>
        <dbReference type="SAM" id="MobiDB-lite"/>
    </source>
</evidence>
<feature type="compositionally biased region" description="Acidic residues" evidence="1">
    <location>
        <begin position="221"/>
        <end position="252"/>
    </location>
</feature>
<evidence type="ECO:0000313" key="3">
    <source>
        <dbReference type="Proteomes" id="UP000313359"/>
    </source>
</evidence>
<reference evidence="2" key="1">
    <citation type="journal article" date="2018" name="Genome Biol. Evol.">
        <title>Genomics and development of Lentinus tigrinus, a white-rot wood-decaying mushroom with dimorphic fruiting bodies.</title>
        <authorList>
            <person name="Wu B."/>
            <person name="Xu Z."/>
            <person name="Knudson A."/>
            <person name="Carlson A."/>
            <person name="Chen N."/>
            <person name="Kovaka S."/>
            <person name="LaButti K."/>
            <person name="Lipzen A."/>
            <person name="Pennachio C."/>
            <person name="Riley R."/>
            <person name="Schakwitz W."/>
            <person name="Umezawa K."/>
            <person name="Ohm R.A."/>
            <person name="Grigoriev I.V."/>
            <person name="Nagy L.G."/>
            <person name="Gibbons J."/>
            <person name="Hibbett D."/>
        </authorList>
    </citation>
    <scope>NUCLEOTIDE SEQUENCE [LARGE SCALE GENOMIC DNA]</scope>
    <source>
        <strain evidence="2">ALCF2SS1-6</strain>
    </source>
</reference>
<name>A0A5C2RK80_9APHY</name>
<dbReference type="OrthoDB" id="2969099at2759"/>
<feature type="compositionally biased region" description="Polar residues" evidence="1">
    <location>
        <begin position="21"/>
        <end position="37"/>
    </location>
</feature>
<dbReference type="Proteomes" id="UP000313359">
    <property type="component" value="Unassembled WGS sequence"/>
</dbReference>
<protein>
    <submittedName>
        <fullName evidence="2">Uncharacterized protein</fullName>
    </submittedName>
</protein>
<sequence length="279" mass="30636">MSDKRQRGRPRARFYVRQGGRNCSGTTADTSRSTSLAPSKETNEDSQPMPNASGSLPADDMTSLRVALLSMHHLRPLPSTKPQKPIPFFLDIPDRAAPWRLLHTTPAFEAYQWFDAQYNDYVIRAFKKTESVEIIWIGHPGDSPLDVRARAFVVRWKSGSGLSTPEKAAAIQSARPVLRWELCCAGVHDKVVGEGPVIARPSNGSDPKAGEQADESAAADGDPDGEPESEDDDDESLGDAGDGSEDDDEEVEGEYRGRWNRCGNKVKLRLEVTADDLTQ</sequence>